<dbReference type="InterPro" id="IPR027417">
    <property type="entry name" value="P-loop_NTPase"/>
</dbReference>
<dbReference type="OrthoDB" id="10072614at2759"/>
<gene>
    <name evidence="12" type="ORF">SARC_10997</name>
</gene>
<dbReference type="GO" id="GO:0000724">
    <property type="term" value="P:double-strand break repair via homologous recombination"/>
    <property type="evidence" value="ECO:0007669"/>
    <property type="project" value="TreeGrafter"/>
</dbReference>
<keyword evidence="9" id="KW-0233">DNA recombination</keyword>
<dbReference type="PANTHER" id="PTHR19306">
    <property type="entry name" value="STRUCTURAL MAINTENANCE OF CHROMOSOMES 5,6 SMC5, SMC6"/>
    <property type="match status" value="1"/>
</dbReference>
<keyword evidence="13" id="KW-1185">Reference proteome</keyword>
<accession>A0A0L0FJ61</accession>
<dbReference type="GeneID" id="25911501"/>
<dbReference type="PANTHER" id="PTHR19306:SF6">
    <property type="entry name" value="STRUCTURAL MAINTENANCE OF CHROMOSOMES PROTEIN 6"/>
    <property type="match status" value="1"/>
</dbReference>
<organism evidence="12 13">
    <name type="scientific">Sphaeroforma arctica JP610</name>
    <dbReference type="NCBI Taxonomy" id="667725"/>
    <lineage>
        <taxon>Eukaryota</taxon>
        <taxon>Ichthyosporea</taxon>
        <taxon>Ichthyophonida</taxon>
        <taxon>Sphaeroforma</taxon>
    </lineage>
</organism>
<sequence length="140" mass="16216">MGNEGYKGKVRIDNENKLLSITAEPRAKENPNGRRTTKTLSGGERSFSLVCFLIAIWNAMDCPFRALDEFDVYMDMYNRKLSLRLLTKLAIGLKNRQFLFISPQNMDGLVEGPNVRIHRMIDPERDQQRLPFVPAHYVRE</sequence>
<keyword evidence="8" id="KW-0175">Coiled coil</keyword>
<dbReference type="Gene3D" id="3.40.50.300">
    <property type="entry name" value="P-loop containing nucleotide triphosphate hydrolases"/>
    <property type="match status" value="1"/>
</dbReference>
<keyword evidence="7" id="KW-0067">ATP-binding</keyword>
<dbReference type="STRING" id="667725.A0A0L0FJ61"/>
<name>A0A0L0FJ61_9EUKA</name>
<evidence type="ECO:0008006" key="14">
    <source>
        <dbReference type="Google" id="ProtNLM"/>
    </source>
</evidence>
<dbReference type="GO" id="GO:0005634">
    <property type="term" value="C:nucleus"/>
    <property type="evidence" value="ECO:0007669"/>
    <property type="project" value="UniProtKB-SubCell"/>
</dbReference>
<keyword evidence="10" id="KW-0234">DNA repair</keyword>
<evidence type="ECO:0000256" key="5">
    <source>
        <dbReference type="ARBA" id="ARBA00022741"/>
    </source>
</evidence>
<dbReference type="GO" id="GO:0030915">
    <property type="term" value="C:Smc5-Smc6 complex"/>
    <property type="evidence" value="ECO:0007669"/>
    <property type="project" value="TreeGrafter"/>
</dbReference>
<dbReference type="RefSeq" id="XP_014150408.1">
    <property type="nucleotide sequence ID" value="XM_014294933.1"/>
</dbReference>
<evidence type="ECO:0000256" key="8">
    <source>
        <dbReference type="ARBA" id="ARBA00023054"/>
    </source>
</evidence>
<dbReference type="EMBL" id="KQ243076">
    <property type="protein sequence ID" value="KNC76506.1"/>
    <property type="molecule type" value="Genomic_DNA"/>
</dbReference>
<dbReference type="GO" id="GO:0003684">
    <property type="term" value="F:damaged DNA binding"/>
    <property type="evidence" value="ECO:0007669"/>
    <property type="project" value="TreeGrafter"/>
</dbReference>
<evidence type="ECO:0000256" key="3">
    <source>
        <dbReference type="ARBA" id="ARBA00006793"/>
    </source>
</evidence>
<evidence type="ECO:0000256" key="2">
    <source>
        <dbReference type="ARBA" id="ARBA00004286"/>
    </source>
</evidence>
<keyword evidence="11" id="KW-0539">Nucleus</keyword>
<evidence type="ECO:0000256" key="10">
    <source>
        <dbReference type="ARBA" id="ARBA00023204"/>
    </source>
</evidence>
<proteinExistence type="inferred from homology"/>
<evidence type="ECO:0000256" key="11">
    <source>
        <dbReference type="ARBA" id="ARBA00023242"/>
    </source>
</evidence>
<reference evidence="12 13" key="1">
    <citation type="submission" date="2011-02" db="EMBL/GenBank/DDBJ databases">
        <title>The Genome Sequence of Sphaeroforma arctica JP610.</title>
        <authorList>
            <consortium name="The Broad Institute Genome Sequencing Platform"/>
            <person name="Russ C."/>
            <person name="Cuomo C."/>
            <person name="Young S.K."/>
            <person name="Zeng Q."/>
            <person name="Gargeya S."/>
            <person name="Alvarado L."/>
            <person name="Berlin A."/>
            <person name="Chapman S.B."/>
            <person name="Chen Z."/>
            <person name="Freedman E."/>
            <person name="Gellesch M."/>
            <person name="Goldberg J."/>
            <person name="Griggs A."/>
            <person name="Gujja S."/>
            <person name="Heilman E."/>
            <person name="Heiman D."/>
            <person name="Howarth C."/>
            <person name="Mehta T."/>
            <person name="Neiman D."/>
            <person name="Pearson M."/>
            <person name="Roberts A."/>
            <person name="Saif S."/>
            <person name="Shea T."/>
            <person name="Shenoy N."/>
            <person name="Sisk P."/>
            <person name="Stolte C."/>
            <person name="Sykes S."/>
            <person name="White J."/>
            <person name="Yandava C."/>
            <person name="Burger G."/>
            <person name="Gray M.W."/>
            <person name="Holland P.W.H."/>
            <person name="King N."/>
            <person name="Lang F.B.F."/>
            <person name="Roger A.J."/>
            <person name="Ruiz-Trillo I."/>
            <person name="Haas B."/>
            <person name="Nusbaum C."/>
            <person name="Birren B."/>
        </authorList>
    </citation>
    <scope>NUCLEOTIDE SEQUENCE [LARGE SCALE GENOMIC DNA]</scope>
    <source>
        <strain evidence="12 13">JP610</strain>
    </source>
</reference>
<keyword evidence="5" id="KW-0547">Nucleotide-binding</keyword>
<dbReference type="SUPFAM" id="SSF52540">
    <property type="entry name" value="P-loop containing nucleoside triphosphate hydrolases"/>
    <property type="match status" value="1"/>
</dbReference>
<dbReference type="Proteomes" id="UP000054560">
    <property type="component" value="Unassembled WGS sequence"/>
</dbReference>
<comment type="similarity">
    <text evidence="3">Belongs to the SMC family. SMC6 subfamily.</text>
</comment>
<evidence type="ECO:0000256" key="7">
    <source>
        <dbReference type="ARBA" id="ARBA00022840"/>
    </source>
</evidence>
<evidence type="ECO:0000256" key="4">
    <source>
        <dbReference type="ARBA" id="ARBA00022454"/>
    </source>
</evidence>
<evidence type="ECO:0000256" key="1">
    <source>
        <dbReference type="ARBA" id="ARBA00004123"/>
    </source>
</evidence>
<evidence type="ECO:0000256" key="6">
    <source>
        <dbReference type="ARBA" id="ARBA00022763"/>
    </source>
</evidence>
<evidence type="ECO:0000256" key="9">
    <source>
        <dbReference type="ARBA" id="ARBA00023172"/>
    </source>
</evidence>
<dbReference type="AlphaFoldDB" id="A0A0L0FJ61"/>
<evidence type="ECO:0000313" key="12">
    <source>
        <dbReference type="EMBL" id="KNC76506.1"/>
    </source>
</evidence>
<protein>
    <recommendedName>
        <fullName evidence="14">RecF/RecN/SMC N-terminal domain-containing protein</fullName>
    </recommendedName>
</protein>
<keyword evidence="6" id="KW-0227">DNA damage</keyword>
<comment type="subcellular location">
    <subcellularLocation>
        <location evidence="2">Chromosome</location>
    </subcellularLocation>
    <subcellularLocation>
        <location evidence="1">Nucleus</location>
    </subcellularLocation>
</comment>
<keyword evidence="4" id="KW-0158">Chromosome</keyword>
<dbReference type="GO" id="GO:0035861">
    <property type="term" value="C:site of double-strand break"/>
    <property type="evidence" value="ECO:0007669"/>
    <property type="project" value="TreeGrafter"/>
</dbReference>
<dbReference type="GO" id="GO:0003697">
    <property type="term" value="F:single-stranded DNA binding"/>
    <property type="evidence" value="ECO:0007669"/>
    <property type="project" value="TreeGrafter"/>
</dbReference>
<dbReference type="GO" id="GO:0005524">
    <property type="term" value="F:ATP binding"/>
    <property type="evidence" value="ECO:0007669"/>
    <property type="project" value="UniProtKB-KW"/>
</dbReference>
<evidence type="ECO:0000313" key="13">
    <source>
        <dbReference type="Proteomes" id="UP000054560"/>
    </source>
</evidence>
<dbReference type="eggNOG" id="KOG0250">
    <property type="taxonomic scope" value="Eukaryota"/>
</dbReference>